<proteinExistence type="inferred from homology"/>
<feature type="compositionally biased region" description="Low complexity" evidence="6">
    <location>
        <begin position="58"/>
        <end position="68"/>
    </location>
</feature>
<feature type="non-terminal residue" evidence="7">
    <location>
        <position position="323"/>
    </location>
</feature>
<keyword evidence="4 5" id="KW-0175">Coiled coil</keyword>
<sequence length="323" mass="37113">MATAVASRFAVLSIDDDDDDAPKRNQKKKVDTKKTGTGIPSQKTDSNQKKKSKKSDPGKPTQTNSNTKSKSKTGKGEGTKDGQQKKKSPSQEQWDQWKKKDSEFVDGHYEQDLHQAILLSKLDYEEKKDLYEQFRKDAEEEKKNAGKRNKKSNRAQPMSLEQFNNLYSELSCESGMGESMANSKVNEQDEEFFQRIEDDTKKALDREQTLERRKAREPFIQEAITIAQFENTLEERNKEIKSLKEEIVKLKEELQNVKTRNKKLCNILALGEMKDKAEALFEVDKLRRVKDELSTEVSSLHAQLEQERSKVRALTSDSKSKAQ</sequence>
<dbReference type="InParanoid" id="A0A6L2P7X5"/>
<dbReference type="EMBL" id="BLKM01009832">
    <property type="protein sequence ID" value="GFG28301.1"/>
    <property type="molecule type" value="Genomic_DNA"/>
</dbReference>
<comment type="similarity">
    <text evidence="2">Belongs to the GKAP1 family.</text>
</comment>
<accession>A0A6L2P7X5</accession>
<dbReference type="AlphaFoldDB" id="A0A6L2P7X5"/>
<feature type="region of interest" description="Disordered" evidence="6">
    <location>
        <begin position="1"/>
        <end position="99"/>
    </location>
</feature>
<dbReference type="InterPro" id="IPR026109">
    <property type="entry name" value="GKAP1"/>
</dbReference>
<dbReference type="GO" id="GO:0005794">
    <property type="term" value="C:Golgi apparatus"/>
    <property type="evidence" value="ECO:0007669"/>
    <property type="project" value="UniProtKB-SubCell"/>
</dbReference>
<evidence type="ECO:0000256" key="3">
    <source>
        <dbReference type="ARBA" id="ARBA00023034"/>
    </source>
</evidence>
<feature type="compositionally biased region" description="Basic and acidic residues" evidence="6">
    <location>
        <begin position="135"/>
        <end position="144"/>
    </location>
</feature>
<keyword evidence="3" id="KW-0333">Golgi apparatus</keyword>
<dbReference type="OrthoDB" id="5864420at2759"/>
<comment type="subcellular location">
    <subcellularLocation>
        <location evidence="1">Golgi apparatus</location>
    </subcellularLocation>
</comment>
<evidence type="ECO:0000313" key="8">
    <source>
        <dbReference type="Proteomes" id="UP000502823"/>
    </source>
</evidence>
<evidence type="ECO:0000313" key="7">
    <source>
        <dbReference type="EMBL" id="GFG28301.1"/>
    </source>
</evidence>
<keyword evidence="8" id="KW-1185">Reference proteome</keyword>
<gene>
    <name evidence="7" type="ORF">Cfor_11316</name>
</gene>
<evidence type="ECO:0000256" key="1">
    <source>
        <dbReference type="ARBA" id="ARBA00004555"/>
    </source>
</evidence>
<evidence type="ECO:0008006" key="9">
    <source>
        <dbReference type="Google" id="ProtNLM"/>
    </source>
</evidence>
<reference evidence="8" key="1">
    <citation type="submission" date="2020-01" db="EMBL/GenBank/DDBJ databases">
        <title>Draft genome sequence of the Termite Coptotermes fromosanus.</title>
        <authorList>
            <person name="Itakura S."/>
            <person name="Yosikawa Y."/>
            <person name="Umezawa K."/>
        </authorList>
    </citation>
    <scope>NUCLEOTIDE SEQUENCE [LARGE SCALE GENOMIC DNA]</scope>
</reference>
<feature type="region of interest" description="Disordered" evidence="6">
    <location>
        <begin position="135"/>
        <end position="159"/>
    </location>
</feature>
<feature type="compositionally biased region" description="Basic and acidic residues" evidence="6">
    <location>
        <begin position="74"/>
        <end position="84"/>
    </location>
</feature>
<dbReference type="PRINTS" id="PR02083">
    <property type="entry name" value="GKINASEAP1"/>
</dbReference>
<name>A0A6L2P7X5_COPFO</name>
<dbReference type="PANTHER" id="PTHR14899">
    <property type="entry name" value="G KINASE ANCHORING PROTEIN 1"/>
    <property type="match status" value="1"/>
</dbReference>
<dbReference type="Proteomes" id="UP000502823">
    <property type="component" value="Unassembled WGS sequence"/>
</dbReference>
<evidence type="ECO:0000256" key="6">
    <source>
        <dbReference type="SAM" id="MobiDB-lite"/>
    </source>
</evidence>
<evidence type="ECO:0000256" key="5">
    <source>
        <dbReference type="SAM" id="Coils"/>
    </source>
</evidence>
<evidence type="ECO:0000256" key="2">
    <source>
        <dbReference type="ARBA" id="ARBA00006662"/>
    </source>
</evidence>
<dbReference type="GO" id="GO:0007165">
    <property type="term" value="P:signal transduction"/>
    <property type="evidence" value="ECO:0007669"/>
    <property type="project" value="InterPro"/>
</dbReference>
<feature type="coiled-coil region" evidence="5">
    <location>
        <begin position="226"/>
        <end position="310"/>
    </location>
</feature>
<organism evidence="7 8">
    <name type="scientific">Coptotermes formosanus</name>
    <name type="common">Formosan subterranean termite</name>
    <dbReference type="NCBI Taxonomy" id="36987"/>
    <lineage>
        <taxon>Eukaryota</taxon>
        <taxon>Metazoa</taxon>
        <taxon>Ecdysozoa</taxon>
        <taxon>Arthropoda</taxon>
        <taxon>Hexapoda</taxon>
        <taxon>Insecta</taxon>
        <taxon>Pterygota</taxon>
        <taxon>Neoptera</taxon>
        <taxon>Polyneoptera</taxon>
        <taxon>Dictyoptera</taxon>
        <taxon>Blattodea</taxon>
        <taxon>Blattoidea</taxon>
        <taxon>Termitoidae</taxon>
        <taxon>Rhinotermitidae</taxon>
        <taxon>Coptotermes</taxon>
    </lineage>
</organism>
<dbReference type="PANTHER" id="PTHR14899:SF0">
    <property type="entry name" value="G KINASE-ANCHORING PROTEIN 1"/>
    <property type="match status" value="1"/>
</dbReference>
<comment type="caution">
    <text evidence="7">The sequence shown here is derived from an EMBL/GenBank/DDBJ whole genome shotgun (WGS) entry which is preliminary data.</text>
</comment>
<protein>
    <recommendedName>
        <fullName evidence="9">G kinase-anchoring protein 1</fullName>
    </recommendedName>
</protein>
<feature type="compositionally biased region" description="Low complexity" evidence="6">
    <location>
        <begin position="35"/>
        <end position="45"/>
    </location>
</feature>
<evidence type="ECO:0000256" key="4">
    <source>
        <dbReference type="ARBA" id="ARBA00023054"/>
    </source>
</evidence>